<evidence type="ECO:0000256" key="5">
    <source>
        <dbReference type="ARBA" id="ARBA00022741"/>
    </source>
</evidence>
<dbReference type="EMBL" id="KZ613846">
    <property type="protein sequence ID" value="PMD57702.1"/>
    <property type="molecule type" value="Genomic_DNA"/>
</dbReference>
<evidence type="ECO:0000256" key="6">
    <source>
        <dbReference type="ARBA" id="ARBA00022840"/>
    </source>
</evidence>
<dbReference type="AlphaFoldDB" id="A0A2J6T3W1"/>
<feature type="transmembrane region" description="Helical" evidence="10">
    <location>
        <begin position="394"/>
        <end position="414"/>
    </location>
</feature>
<dbReference type="STRING" id="1095630.A0A2J6T3W1"/>
<dbReference type="InterPro" id="IPR023299">
    <property type="entry name" value="ATPase_P-typ_cyto_dom_N"/>
</dbReference>
<dbReference type="PANTHER" id="PTHR43520">
    <property type="entry name" value="ATP7, ISOFORM B"/>
    <property type="match status" value="1"/>
</dbReference>
<evidence type="ECO:0000256" key="1">
    <source>
        <dbReference type="ARBA" id="ARBA00004141"/>
    </source>
</evidence>
<feature type="transmembrane region" description="Helical" evidence="10">
    <location>
        <begin position="1067"/>
        <end position="1086"/>
    </location>
</feature>
<feature type="transmembrane region" description="Helical" evidence="10">
    <location>
        <begin position="474"/>
        <end position="493"/>
    </location>
</feature>
<dbReference type="PROSITE" id="PS01047">
    <property type="entry name" value="HMA_1"/>
    <property type="match status" value="2"/>
</dbReference>
<keyword evidence="14" id="KW-1185">Reference proteome</keyword>
<dbReference type="InterPro" id="IPR006121">
    <property type="entry name" value="HMA_dom"/>
</dbReference>
<keyword evidence="6 10" id="KW-0067">ATP-binding</keyword>
<dbReference type="PROSITE" id="PS00154">
    <property type="entry name" value="ATPASE_E1_E2"/>
    <property type="match status" value="1"/>
</dbReference>
<dbReference type="InterPro" id="IPR027256">
    <property type="entry name" value="P-typ_ATPase_IB"/>
</dbReference>
<dbReference type="FunFam" id="2.70.150.10:FF:000068">
    <property type="entry name" value="Copper resistance-associated P-type ATPase"/>
    <property type="match status" value="1"/>
</dbReference>
<keyword evidence="9 10" id="KW-0472">Membrane</keyword>
<feature type="domain" description="HMA" evidence="12">
    <location>
        <begin position="166"/>
        <end position="232"/>
    </location>
</feature>
<dbReference type="InterPro" id="IPR059000">
    <property type="entry name" value="ATPase_P-type_domA"/>
</dbReference>
<dbReference type="Pfam" id="PF00702">
    <property type="entry name" value="Hydrolase"/>
    <property type="match status" value="1"/>
</dbReference>
<organism evidence="13 14">
    <name type="scientific">Hyaloscypha bicolor E</name>
    <dbReference type="NCBI Taxonomy" id="1095630"/>
    <lineage>
        <taxon>Eukaryota</taxon>
        <taxon>Fungi</taxon>
        <taxon>Dikarya</taxon>
        <taxon>Ascomycota</taxon>
        <taxon>Pezizomycotina</taxon>
        <taxon>Leotiomycetes</taxon>
        <taxon>Helotiales</taxon>
        <taxon>Hyaloscyphaceae</taxon>
        <taxon>Hyaloscypha</taxon>
        <taxon>Hyaloscypha bicolor</taxon>
    </lineage>
</organism>
<dbReference type="SFLD" id="SFLDS00003">
    <property type="entry name" value="Haloacid_Dehalogenase"/>
    <property type="match status" value="1"/>
</dbReference>
<dbReference type="InterPro" id="IPR023298">
    <property type="entry name" value="ATPase_P-typ_TM_dom_sf"/>
</dbReference>
<dbReference type="InParanoid" id="A0A2J6T3W1"/>
<keyword evidence="4 10" id="KW-0479">Metal-binding</keyword>
<keyword evidence="3 10" id="KW-0812">Transmembrane</keyword>
<dbReference type="InterPro" id="IPR036163">
    <property type="entry name" value="HMA_dom_sf"/>
</dbReference>
<dbReference type="Gene3D" id="3.40.1110.10">
    <property type="entry name" value="Calcium-transporting ATPase, cytoplasmic domain N"/>
    <property type="match status" value="1"/>
</dbReference>
<evidence type="ECO:0000259" key="12">
    <source>
        <dbReference type="PROSITE" id="PS50846"/>
    </source>
</evidence>
<evidence type="ECO:0000256" key="8">
    <source>
        <dbReference type="ARBA" id="ARBA00022989"/>
    </source>
</evidence>
<dbReference type="Gene3D" id="3.30.70.100">
    <property type="match status" value="2"/>
</dbReference>
<evidence type="ECO:0000256" key="4">
    <source>
        <dbReference type="ARBA" id="ARBA00022723"/>
    </source>
</evidence>
<dbReference type="InterPro" id="IPR044492">
    <property type="entry name" value="P_typ_ATPase_HD_dom"/>
</dbReference>
<reference evidence="13 14" key="1">
    <citation type="submission" date="2016-04" db="EMBL/GenBank/DDBJ databases">
        <title>A degradative enzymes factory behind the ericoid mycorrhizal symbiosis.</title>
        <authorList>
            <consortium name="DOE Joint Genome Institute"/>
            <person name="Martino E."/>
            <person name="Morin E."/>
            <person name="Grelet G."/>
            <person name="Kuo A."/>
            <person name="Kohler A."/>
            <person name="Daghino S."/>
            <person name="Barry K."/>
            <person name="Choi C."/>
            <person name="Cichocki N."/>
            <person name="Clum A."/>
            <person name="Copeland A."/>
            <person name="Hainaut M."/>
            <person name="Haridas S."/>
            <person name="Labutti K."/>
            <person name="Lindquist E."/>
            <person name="Lipzen A."/>
            <person name="Khouja H.-R."/>
            <person name="Murat C."/>
            <person name="Ohm R."/>
            <person name="Olson A."/>
            <person name="Spatafora J."/>
            <person name="Veneault-Fourrey C."/>
            <person name="Henrissat B."/>
            <person name="Grigoriev I."/>
            <person name="Martin F."/>
            <person name="Perotto S."/>
        </authorList>
    </citation>
    <scope>NUCLEOTIDE SEQUENCE [LARGE SCALE GENOMIC DNA]</scope>
    <source>
        <strain evidence="13 14">E</strain>
    </source>
</reference>
<dbReference type="Pfam" id="PF00122">
    <property type="entry name" value="E1-E2_ATPase"/>
    <property type="match status" value="1"/>
</dbReference>
<protein>
    <submittedName>
        <fullName evidence="13">Heavy metal translocatin</fullName>
    </submittedName>
</protein>
<evidence type="ECO:0000256" key="11">
    <source>
        <dbReference type="SAM" id="MobiDB-lite"/>
    </source>
</evidence>
<dbReference type="SUPFAM" id="SSF81665">
    <property type="entry name" value="Calcium ATPase, transmembrane domain M"/>
    <property type="match status" value="1"/>
</dbReference>
<dbReference type="InterPro" id="IPR036412">
    <property type="entry name" value="HAD-like_sf"/>
</dbReference>
<dbReference type="InterPro" id="IPR008250">
    <property type="entry name" value="ATPase_P-typ_transduc_dom_A_sf"/>
</dbReference>
<keyword evidence="8 10" id="KW-1133">Transmembrane helix</keyword>
<evidence type="ECO:0000256" key="2">
    <source>
        <dbReference type="ARBA" id="ARBA00006024"/>
    </source>
</evidence>
<dbReference type="Pfam" id="PF00403">
    <property type="entry name" value="HMA"/>
    <property type="match status" value="2"/>
</dbReference>
<dbReference type="Gene3D" id="2.70.150.10">
    <property type="entry name" value="Calcium-transporting ATPase, cytoplasmic transduction domain A"/>
    <property type="match status" value="1"/>
</dbReference>
<dbReference type="GO" id="GO:0005507">
    <property type="term" value="F:copper ion binding"/>
    <property type="evidence" value="ECO:0007669"/>
    <property type="project" value="TreeGrafter"/>
</dbReference>
<evidence type="ECO:0000313" key="14">
    <source>
        <dbReference type="Proteomes" id="UP000235371"/>
    </source>
</evidence>
<dbReference type="SFLD" id="SFLDF00027">
    <property type="entry name" value="p-type_atpase"/>
    <property type="match status" value="1"/>
</dbReference>
<accession>A0A2J6T3W1</accession>
<evidence type="ECO:0000256" key="9">
    <source>
        <dbReference type="ARBA" id="ARBA00023136"/>
    </source>
</evidence>
<dbReference type="RefSeq" id="XP_024734606.1">
    <property type="nucleotide sequence ID" value="XM_024875174.1"/>
</dbReference>
<comment type="similarity">
    <text evidence="2 10">Belongs to the cation transport ATPase (P-type) (TC 3.A.3) family. Type IB subfamily.</text>
</comment>
<evidence type="ECO:0000256" key="10">
    <source>
        <dbReference type="RuleBase" id="RU362081"/>
    </source>
</evidence>
<dbReference type="InterPro" id="IPR023214">
    <property type="entry name" value="HAD_sf"/>
</dbReference>
<feature type="transmembrane region" description="Helical" evidence="10">
    <location>
        <begin position="643"/>
        <end position="664"/>
    </location>
</feature>
<dbReference type="GO" id="GO:0016887">
    <property type="term" value="F:ATP hydrolysis activity"/>
    <property type="evidence" value="ECO:0007669"/>
    <property type="project" value="InterPro"/>
</dbReference>
<dbReference type="InterPro" id="IPR017969">
    <property type="entry name" value="Heavy-metal-associated_CS"/>
</dbReference>
<dbReference type="SFLD" id="SFLDG00002">
    <property type="entry name" value="C1.7:_P-type_atpase_like"/>
    <property type="match status" value="1"/>
</dbReference>
<feature type="compositionally biased region" description="Low complexity" evidence="11">
    <location>
        <begin position="108"/>
        <end position="117"/>
    </location>
</feature>
<evidence type="ECO:0000313" key="13">
    <source>
        <dbReference type="EMBL" id="PMD57702.1"/>
    </source>
</evidence>
<dbReference type="Gene3D" id="3.40.50.1000">
    <property type="entry name" value="HAD superfamily/HAD-like"/>
    <property type="match status" value="1"/>
</dbReference>
<dbReference type="Proteomes" id="UP000235371">
    <property type="component" value="Unassembled WGS sequence"/>
</dbReference>
<feature type="transmembrane region" description="Helical" evidence="10">
    <location>
        <begin position="1036"/>
        <end position="1055"/>
    </location>
</feature>
<keyword evidence="5 10" id="KW-0547">Nucleotide-binding</keyword>
<dbReference type="NCBIfam" id="TIGR01525">
    <property type="entry name" value="ATPase-IB_hvy"/>
    <property type="match status" value="1"/>
</dbReference>
<dbReference type="InterPro" id="IPR001757">
    <property type="entry name" value="P_typ_ATPase"/>
</dbReference>
<dbReference type="PANTHER" id="PTHR43520:SF32">
    <property type="entry name" value="COPPER RESISTANCE P-TYPE ATPASE (EUROFUNG)"/>
    <property type="match status" value="1"/>
</dbReference>
<dbReference type="CDD" id="cd00371">
    <property type="entry name" value="HMA"/>
    <property type="match status" value="2"/>
</dbReference>
<dbReference type="SUPFAM" id="SSF81653">
    <property type="entry name" value="Calcium ATPase, transduction domain A"/>
    <property type="match status" value="1"/>
</dbReference>
<feature type="transmembrane region" description="Helical" evidence="10">
    <location>
        <begin position="435"/>
        <end position="454"/>
    </location>
</feature>
<dbReference type="OrthoDB" id="432719at2759"/>
<dbReference type="GeneID" id="36583254"/>
<dbReference type="GO" id="GO:0005524">
    <property type="term" value="F:ATP binding"/>
    <property type="evidence" value="ECO:0007669"/>
    <property type="project" value="UniProtKB-UniRule"/>
</dbReference>
<dbReference type="GO" id="GO:0055070">
    <property type="term" value="P:copper ion homeostasis"/>
    <property type="evidence" value="ECO:0007669"/>
    <property type="project" value="TreeGrafter"/>
</dbReference>
<dbReference type="GO" id="GO:0043682">
    <property type="term" value="F:P-type divalent copper transporter activity"/>
    <property type="evidence" value="ECO:0007669"/>
    <property type="project" value="TreeGrafter"/>
</dbReference>
<dbReference type="GO" id="GO:0016020">
    <property type="term" value="C:membrane"/>
    <property type="evidence" value="ECO:0007669"/>
    <property type="project" value="UniProtKB-SubCell"/>
</dbReference>
<dbReference type="SUPFAM" id="SSF55008">
    <property type="entry name" value="HMA, heavy metal-associated domain"/>
    <property type="match status" value="2"/>
</dbReference>
<proteinExistence type="inferred from homology"/>
<dbReference type="InterPro" id="IPR018303">
    <property type="entry name" value="ATPase_P-typ_P_site"/>
</dbReference>
<feature type="transmembrane region" description="Helical" evidence="10">
    <location>
        <begin position="684"/>
        <end position="708"/>
    </location>
</feature>
<feature type="domain" description="HMA" evidence="12">
    <location>
        <begin position="12"/>
        <end position="78"/>
    </location>
</feature>
<dbReference type="SUPFAM" id="SSF56784">
    <property type="entry name" value="HAD-like"/>
    <property type="match status" value="1"/>
</dbReference>
<evidence type="ECO:0000256" key="7">
    <source>
        <dbReference type="ARBA" id="ARBA00022967"/>
    </source>
</evidence>
<comment type="subcellular location">
    <subcellularLocation>
        <location evidence="1">Membrane</location>
        <topology evidence="1">Multi-pass membrane protein</topology>
    </subcellularLocation>
</comment>
<feature type="transmembrane region" description="Helical" evidence="10">
    <location>
        <begin position="345"/>
        <end position="369"/>
    </location>
</feature>
<dbReference type="NCBIfam" id="TIGR01494">
    <property type="entry name" value="ATPase_P-type"/>
    <property type="match status" value="2"/>
</dbReference>
<name>A0A2J6T3W1_9HELO</name>
<dbReference type="PRINTS" id="PR00119">
    <property type="entry name" value="CATATPASE"/>
</dbReference>
<dbReference type="PROSITE" id="PS50846">
    <property type="entry name" value="HMA_2"/>
    <property type="match status" value="2"/>
</dbReference>
<dbReference type="FunFam" id="3.30.70.100:FF:000001">
    <property type="entry name" value="ATPase copper transporting beta"/>
    <property type="match status" value="1"/>
</dbReference>
<feature type="region of interest" description="Disordered" evidence="11">
    <location>
        <begin position="94"/>
        <end position="117"/>
    </location>
</feature>
<keyword evidence="7" id="KW-1278">Translocase</keyword>
<sequence>MALQHPAPAGFVTTTILIRNLHCASCLSHIQNALGTLLLVPLSITADYASHELTVIHSPEHWGNEISRALSDAAFEVVGLRTENEFGRVIYEQHEGRASSGGPAPTLSQQTSTISSHQTTPALLPVYVNNEKRNEKHLEHCLSCQNSGEKDLSKDFVVSISEPQHFTATLSIAGMTCAACILSITEGVQQLDFLEDVSVSLLTNSATVTFAGQKDDISLIIERIEDRGFDCDIENIVEIGGQKANESTERTVMIKITGLFCDACPQQIIEALSSAFPGLLTVDKSASLKHPIITVTYCPQQSVISIRDILATIHNLNGRYMAAIYHPPTIEERSQAMQRHERQRLLFRLLLSFIVAIPTFMISVVWVSLVPPDNHLRMFFEQRMWSGADTRVEWALFFLATPVMFFAADIFHVRAGKEIQALWSRNSKVPILRRFYRFGSMNLLMSAGTSVAYFPSIAVLAVNARETGQRVQTSTYFDAVIFLTMFILAGRYLEAYSKAKTGDAVTLLGNLRPTEALLVRSNPDLNNSSAENQSSLPAANIDTINVDLLEVGDVVRVLHGASPPADGTVVLGVSIFDESSLTGESRPITKKIGDQVFAGTVNIGNPISVQVSGVSGASMLDQIVKVVREGQTKRAPVERVADILTGYFVPVITFIAILTFVIWFGLGQGGILPESWRDTDTGGWAFWAMQFSIAVFVGACPCGIALAAPTALFVGSGLAAQHGILVKGGGEAFQEASALDVIVFDKTGTLTEGGNPKVTDHVILAASEEEGKIIWAIAQALEESSSHPIAKAIATLSAQQHRASISQSTIEEQPGRGLRGTFTIHTSTNDSRYEAAIGSEAFISSLDTAIDRSHSDLTSTWKAAGKSIAYLALRPLSLSSENESPFKLAALFSTTDPLRPEAFSVLSALRSQGLSIWMITGDNAETAVAVGSQLSIPATNIIANVLPSEKADQLRLLQSTSPKRNGRPGPATVAMVGDGINDAPALAASDAGIAIGSGSDVAIASAKFVLLSSNLNSLLTLVMLSRAVFRRVKFNFGWALVYNVVLLPIAAGAAYPARGHPRLGPVWASLAMALSSLSVICSSLVLKTRLPIVGFRTLAARTSSEHSADPGRGST</sequence>
<gene>
    <name evidence="13" type="ORF">K444DRAFT_533744</name>
</gene>
<evidence type="ECO:0000256" key="3">
    <source>
        <dbReference type="ARBA" id="ARBA00022692"/>
    </source>
</evidence>